<evidence type="ECO:0000313" key="2">
    <source>
        <dbReference type="Proteomes" id="UP000019276"/>
    </source>
</evidence>
<dbReference type="eggNOG" id="ENOG50331NB">
    <property type="taxonomic scope" value="Bacteria"/>
</dbReference>
<dbReference type="RefSeq" id="WP_035015640.1">
    <property type="nucleotide sequence ID" value="NZ_ARZY01000033.1"/>
</dbReference>
<accession>W7QIZ5</accession>
<dbReference type="EMBL" id="ARZY01000033">
    <property type="protein sequence ID" value="EWH08917.1"/>
    <property type="molecule type" value="Genomic_DNA"/>
</dbReference>
<dbReference type="Pfam" id="PF11042">
    <property type="entry name" value="DUF2750"/>
    <property type="match status" value="1"/>
</dbReference>
<dbReference type="AlphaFoldDB" id="W7QIZ5"/>
<reference evidence="1 2" key="1">
    <citation type="journal article" date="2014" name="Genome Announc.">
        <title>Draft Genome Sequence of the Agar-Degrading Bacterium Catenovulum sp. Strain DS-2, Isolated from Intestines of Haliotis diversicolor.</title>
        <authorList>
            <person name="Shan D."/>
            <person name="Li X."/>
            <person name="Gu Z."/>
            <person name="Wei G."/>
            <person name="Gao Z."/>
            <person name="Shao Z."/>
        </authorList>
    </citation>
    <scope>NUCLEOTIDE SEQUENCE [LARGE SCALE GENOMIC DNA]</scope>
    <source>
        <strain evidence="1 2">DS-2</strain>
    </source>
</reference>
<evidence type="ECO:0000313" key="1">
    <source>
        <dbReference type="EMBL" id="EWH08917.1"/>
    </source>
</evidence>
<dbReference type="Proteomes" id="UP000019276">
    <property type="component" value="Unassembled WGS sequence"/>
</dbReference>
<name>W7QIZ5_9ALTE</name>
<proteinExistence type="predicted"/>
<protein>
    <recommendedName>
        <fullName evidence="3">DUF2750 domain-containing protein</fullName>
    </recommendedName>
</protein>
<gene>
    <name evidence="1" type="ORF">DS2_14949</name>
</gene>
<comment type="caution">
    <text evidence="1">The sequence shown here is derived from an EMBL/GenBank/DDBJ whole genome shotgun (WGS) entry which is preliminary data.</text>
</comment>
<dbReference type="OrthoDB" id="5916942at2"/>
<organism evidence="1 2">
    <name type="scientific">Catenovulum agarivorans DS-2</name>
    <dbReference type="NCBI Taxonomy" id="1328313"/>
    <lineage>
        <taxon>Bacteria</taxon>
        <taxon>Pseudomonadati</taxon>
        <taxon>Pseudomonadota</taxon>
        <taxon>Gammaproteobacteria</taxon>
        <taxon>Alteromonadales</taxon>
        <taxon>Alteromonadaceae</taxon>
        <taxon>Catenovulum</taxon>
    </lineage>
</organism>
<dbReference type="InterPro" id="IPR021284">
    <property type="entry name" value="DUF2750"/>
</dbReference>
<dbReference type="STRING" id="1328313.DS2_14949"/>
<sequence>MNETHQALLEFANKIKQSQTMWGLTADEAEEDWVVVDSQEFENTEVLLVWSSQQAAQATCTDEWADYKPTSIPVAEYFDFWLEELGKDGVRIGTDWQDDQHNTEAEMVELARVLVESGVYQDQ</sequence>
<evidence type="ECO:0008006" key="3">
    <source>
        <dbReference type="Google" id="ProtNLM"/>
    </source>
</evidence>
<keyword evidence="2" id="KW-1185">Reference proteome</keyword>